<proteinExistence type="predicted"/>
<name>A0ABR1RGI2_9PEZI</name>
<organism evidence="1 2">
    <name type="scientific">Apiospora marii</name>
    <dbReference type="NCBI Taxonomy" id="335849"/>
    <lineage>
        <taxon>Eukaryota</taxon>
        <taxon>Fungi</taxon>
        <taxon>Dikarya</taxon>
        <taxon>Ascomycota</taxon>
        <taxon>Pezizomycotina</taxon>
        <taxon>Sordariomycetes</taxon>
        <taxon>Xylariomycetidae</taxon>
        <taxon>Amphisphaeriales</taxon>
        <taxon>Apiosporaceae</taxon>
        <taxon>Apiospora</taxon>
    </lineage>
</organism>
<dbReference type="EMBL" id="JAQQWI010000016">
    <property type="protein sequence ID" value="KAK8009287.1"/>
    <property type="molecule type" value="Genomic_DNA"/>
</dbReference>
<evidence type="ECO:0000313" key="2">
    <source>
        <dbReference type="Proteomes" id="UP001396898"/>
    </source>
</evidence>
<protein>
    <submittedName>
        <fullName evidence="1">Uncharacterized protein</fullName>
    </submittedName>
</protein>
<evidence type="ECO:0000313" key="1">
    <source>
        <dbReference type="EMBL" id="KAK8009287.1"/>
    </source>
</evidence>
<gene>
    <name evidence="1" type="ORF">PG991_011838</name>
</gene>
<keyword evidence="2" id="KW-1185">Reference proteome</keyword>
<sequence length="377" mass="43507">MSLSTLETILKNLPPWVAEQRLEDLYINESFQRSMPFNGDYASILLSVLRSIHLKNVVPYNLTISELGEERHWPEEVIQAMIDFLQSYTEVTDNELRLACWRYFVKDSVETLKHSTFKNLRRKQPEIIDKLTRIYYNPVLAKRAALNTINLVIANLNPQERESLYLNMICGEDITHFLSSDIDRLAARCNVDIANQVLIEYRMSWRKDFPEMQECITCLDGAKSRQIGTMMDPEYTAELSRLIQTADAGEIQPLFDAVYNVCAKLTGLPRHITRNYRAALEHGKDRQHFKSDNLRYQIWLGSRRGSSEDNIFDVIYDIESACKKCNHLQHESEPHMLPESLLEAPTNTLIAIHNALILYLSSKGYPHEGLRIATEGV</sequence>
<accession>A0ABR1RGI2</accession>
<comment type="caution">
    <text evidence="1">The sequence shown here is derived from an EMBL/GenBank/DDBJ whole genome shotgun (WGS) entry which is preliminary data.</text>
</comment>
<reference evidence="1 2" key="1">
    <citation type="submission" date="2023-01" db="EMBL/GenBank/DDBJ databases">
        <title>Analysis of 21 Apiospora genomes using comparative genomics revels a genus with tremendous synthesis potential of carbohydrate active enzymes and secondary metabolites.</title>
        <authorList>
            <person name="Sorensen T."/>
        </authorList>
    </citation>
    <scope>NUCLEOTIDE SEQUENCE [LARGE SCALE GENOMIC DNA]</scope>
    <source>
        <strain evidence="1 2">CBS 20057</strain>
    </source>
</reference>
<dbReference type="Proteomes" id="UP001396898">
    <property type="component" value="Unassembled WGS sequence"/>
</dbReference>